<evidence type="ECO:0000259" key="2">
    <source>
        <dbReference type="Pfam" id="PF01814"/>
    </source>
</evidence>
<dbReference type="Proteomes" id="UP000179935">
    <property type="component" value="Unassembled WGS sequence"/>
</dbReference>
<feature type="domain" description="Hemerythrin-like" evidence="2">
    <location>
        <begin position="6"/>
        <end position="125"/>
    </location>
</feature>
<dbReference type="Pfam" id="PF01814">
    <property type="entry name" value="Hemerythrin"/>
    <property type="match status" value="1"/>
</dbReference>
<evidence type="ECO:0000313" key="3">
    <source>
        <dbReference type="EMBL" id="OIK01000.1"/>
    </source>
</evidence>
<keyword evidence="4" id="KW-1185">Reference proteome</keyword>
<dbReference type="AlphaFoldDB" id="A0A1S2Q4E1"/>
<gene>
    <name evidence="3" type="ORF">BIV24_01855</name>
</gene>
<dbReference type="PANTHER" id="PTHR35585">
    <property type="entry name" value="HHE DOMAIN PROTEIN (AFU_ORTHOLOGUE AFUA_4G00730)"/>
    <property type="match status" value="1"/>
</dbReference>
<dbReference type="PANTHER" id="PTHR35585:SF1">
    <property type="entry name" value="HHE DOMAIN PROTEIN (AFU_ORTHOLOGUE AFUA_4G00730)"/>
    <property type="match status" value="1"/>
</dbReference>
<organism evidence="3 4">
    <name type="scientific">Streptomyces colonosanans</name>
    <dbReference type="NCBI Taxonomy" id="1428652"/>
    <lineage>
        <taxon>Bacteria</taxon>
        <taxon>Bacillati</taxon>
        <taxon>Actinomycetota</taxon>
        <taxon>Actinomycetes</taxon>
        <taxon>Kitasatosporales</taxon>
        <taxon>Streptomycetaceae</taxon>
        <taxon>Streptomyces</taxon>
    </lineage>
</organism>
<name>A0A1S2Q4E1_9ACTN</name>
<proteinExistence type="predicted"/>
<accession>A0A1S2Q4E1</accession>
<evidence type="ECO:0000313" key="4">
    <source>
        <dbReference type="Proteomes" id="UP000179935"/>
    </source>
</evidence>
<protein>
    <submittedName>
        <fullName evidence="3">Hemerythrin HHE cation-binding protein</fullName>
    </submittedName>
</protein>
<feature type="region of interest" description="Disordered" evidence="1">
    <location>
        <begin position="144"/>
        <end position="174"/>
    </location>
</feature>
<evidence type="ECO:0000256" key="1">
    <source>
        <dbReference type="SAM" id="MobiDB-lite"/>
    </source>
</evidence>
<dbReference type="OrthoDB" id="9793637at2"/>
<dbReference type="InterPro" id="IPR012312">
    <property type="entry name" value="Hemerythrin-like"/>
</dbReference>
<comment type="caution">
    <text evidence="3">The sequence shown here is derived from an EMBL/GenBank/DDBJ whole genome shotgun (WGS) entry which is preliminary data.</text>
</comment>
<dbReference type="EMBL" id="MLYP01000005">
    <property type="protein sequence ID" value="OIK01000.1"/>
    <property type="molecule type" value="Genomic_DNA"/>
</dbReference>
<sequence>MGSRSDIIEVLTADHRRIQSLFDRIRSSRPDSDERKALVEQVGVTLVRHSVAEKKYLHPTVRRFVADGDTWTEHELAEHREFEELLDSLQAQDSHSEEFGRLLLAVVTRMTQHIVEEEQLLFPRLQAMCPADVLQELGEKVRGAEASAPIRPRPGAPESAPLTKAASGAGGPWGRLRVLVTRRGRQ</sequence>
<reference evidence="3 4" key="1">
    <citation type="submission" date="2016-10" db="EMBL/GenBank/DDBJ databases">
        <title>Genome sequence of Streptomyces sp. MUSC 93.</title>
        <authorList>
            <person name="Lee L.-H."/>
            <person name="Ser H.-L."/>
            <person name="Law J.W.-F."/>
        </authorList>
    </citation>
    <scope>NUCLEOTIDE SEQUENCE [LARGE SCALE GENOMIC DNA]</scope>
    <source>
        <strain evidence="3 4">MUSC 93</strain>
    </source>
</reference>
<dbReference type="RefSeq" id="WP_071364337.1">
    <property type="nucleotide sequence ID" value="NZ_MLYP01000005.1"/>
</dbReference>
<dbReference type="Gene3D" id="1.20.120.520">
    <property type="entry name" value="nmb1532 protein domain like"/>
    <property type="match status" value="1"/>
</dbReference>
<dbReference type="CDD" id="cd12108">
    <property type="entry name" value="Hr-like"/>
    <property type="match status" value="1"/>
</dbReference>